<comment type="caution">
    <text evidence="2">The sequence shown here is derived from an EMBL/GenBank/DDBJ whole genome shotgun (WGS) entry which is preliminary data.</text>
</comment>
<protein>
    <submittedName>
        <fullName evidence="2">Uncharacterized protein</fullName>
    </submittedName>
</protein>
<feature type="signal peptide" evidence="1">
    <location>
        <begin position="1"/>
        <end position="20"/>
    </location>
</feature>
<dbReference type="EMBL" id="JAAPAO010000078">
    <property type="protein sequence ID" value="KAF4673665.1"/>
    <property type="molecule type" value="Genomic_DNA"/>
</dbReference>
<evidence type="ECO:0000313" key="2">
    <source>
        <dbReference type="EMBL" id="KAF4673665.1"/>
    </source>
</evidence>
<proteinExistence type="predicted"/>
<keyword evidence="1" id="KW-0732">Signal</keyword>
<sequence>MRSTSTWLLAAAYIIIAAAAQPVGRYVYAEENGAYTLAFDIDEDKRARINFTSPFGSYSEGSYPLVKENSSAYTINFTGRIEGAGYWYLRIGLLYEDYAYQPGDLRTLTFTGRNSLYVIFGGKRLNLVRQAFGVQQGTFIYSSEGLHMNYTIQQIPLLLPFRLLYVQFHCDNTAMPPTPFFLFENNTARPYKSYTLFPPPAGLQRDVSRFCLRDRPLLPNDLSFIVFATEKTITINMIGTYLSLTKVYGVAPNGKYCKKVPLVCKVELTFHGNTFDVSATYGLKKGSAMGIPYTMPNPEVVEIPIKNEAIVKLFNDLKPPVKLEELRSLEYTKNRLKAHTSKGNIAFKKESC</sequence>
<name>A0A7J6MQ07_PERCH</name>
<feature type="chain" id="PRO_5029584307" evidence="1">
    <location>
        <begin position="21"/>
        <end position="352"/>
    </location>
</feature>
<dbReference type="OrthoDB" id="420586at2759"/>
<gene>
    <name evidence="2" type="ORF">FOL47_010248</name>
</gene>
<organism evidence="2 3">
    <name type="scientific">Perkinsus chesapeaki</name>
    <name type="common">Clam parasite</name>
    <name type="synonym">Perkinsus andrewsi</name>
    <dbReference type="NCBI Taxonomy" id="330153"/>
    <lineage>
        <taxon>Eukaryota</taxon>
        <taxon>Sar</taxon>
        <taxon>Alveolata</taxon>
        <taxon>Perkinsozoa</taxon>
        <taxon>Perkinsea</taxon>
        <taxon>Perkinsida</taxon>
        <taxon>Perkinsidae</taxon>
        <taxon>Perkinsus</taxon>
    </lineage>
</organism>
<dbReference type="AlphaFoldDB" id="A0A7J6MQ07"/>
<reference evidence="2 3" key="1">
    <citation type="submission" date="2020-04" db="EMBL/GenBank/DDBJ databases">
        <title>Perkinsus chesapeaki whole genome sequence.</title>
        <authorList>
            <person name="Bogema D.R."/>
        </authorList>
    </citation>
    <scope>NUCLEOTIDE SEQUENCE [LARGE SCALE GENOMIC DNA]</scope>
    <source>
        <strain evidence="2">ATCC PRA-425</strain>
    </source>
</reference>
<accession>A0A7J6MQ07</accession>
<evidence type="ECO:0000313" key="3">
    <source>
        <dbReference type="Proteomes" id="UP000591131"/>
    </source>
</evidence>
<dbReference type="Proteomes" id="UP000591131">
    <property type="component" value="Unassembled WGS sequence"/>
</dbReference>
<evidence type="ECO:0000256" key="1">
    <source>
        <dbReference type="SAM" id="SignalP"/>
    </source>
</evidence>
<keyword evidence="3" id="KW-1185">Reference proteome</keyword>